<accession>A0A2P2NNA1</accession>
<organism evidence="1">
    <name type="scientific">Rhizophora mucronata</name>
    <name type="common">Asiatic mangrove</name>
    <dbReference type="NCBI Taxonomy" id="61149"/>
    <lineage>
        <taxon>Eukaryota</taxon>
        <taxon>Viridiplantae</taxon>
        <taxon>Streptophyta</taxon>
        <taxon>Embryophyta</taxon>
        <taxon>Tracheophyta</taxon>
        <taxon>Spermatophyta</taxon>
        <taxon>Magnoliopsida</taxon>
        <taxon>eudicotyledons</taxon>
        <taxon>Gunneridae</taxon>
        <taxon>Pentapetalae</taxon>
        <taxon>rosids</taxon>
        <taxon>fabids</taxon>
        <taxon>Malpighiales</taxon>
        <taxon>Rhizophoraceae</taxon>
        <taxon>Rhizophora</taxon>
    </lineage>
</organism>
<name>A0A2P2NNA1_RHIMU</name>
<sequence>MLLCLDSCNHHL</sequence>
<proteinExistence type="predicted"/>
<evidence type="ECO:0000313" key="1">
    <source>
        <dbReference type="EMBL" id="MBX43864.1"/>
    </source>
</evidence>
<protein>
    <submittedName>
        <fullName evidence="1">Uncharacterized protein</fullName>
    </submittedName>
</protein>
<dbReference type="EMBL" id="GGEC01063380">
    <property type="protein sequence ID" value="MBX43864.1"/>
    <property type="molecule type" value="Transcribed_RNA"/>
</dbReference>
<reference evidence="1" key="1">
    <citation type="submission" date="2018-02" db="EMBL/GenBank/DDBJ databases">
        <title>Rhizophora mucronata_Transcriptome.</title>
        <authorList>
            <person name="Meera S.P."/>
            <person name="Sreeshan A."/>
            <person name="Augustine A."/>
        </authorList>
    </citation>
    <scope>NUCLEOTIDE SEQUENCE</scope>
    <source>
        <tissue evidence="1">Leaf</tissue>
    </source>
</reference>